<organism evidence="1 2">
    <name type="scientific">Rhododendron molle</name>
    <name type="common">Chinese azalea</name>
    <name type="synonym">Azalea mollis</name>
    <dbReference type="NCBI Taxonomy" id="49168"/>
    <lineage>
        <taxon>Eukaryota</taxon>
        <taxon>Viridiplantae</taxon>
        <taxon>Streptophyta</taxon>
        <taxon>Embryophyta</taxon>
        <taxon>Tracheophyta</taxon>
        <taxon>Spermatophyta</taxon>
        <taxon>Magnoliopsida</taxon>
        <taxon>eudicotyledons</taxon>
        <taxon>Gunneridae</taxon>
        <taxon>Pentapetalae</taxon>
        <taxon>asterids</taxon>
        <taxon>Ericales</taxon>
        <taxon>Ericaceae</taxon>
        <taxon>Ericoideae</taxon>
        <taxon>Rhodoreae</taxon>
        <taxon>Rhododendron</taxon>
    </lineage>
</organism>
<accession>A0ACC0Q543</accession>
<keyword evidence="2" id="KW-1185">Reference proteome</keyword>
<evidence type="ECO:0000313" key="1">
    <source>
        <dbReference type="EMBL" id="KAI8572571.1"/>
    </source>
</evidence>
<proteinExistence type="predicted"/>
<evidence type="ECO:0000313" key="2">
    <source>
        <dbReference type="Proteomes" id="UP001062846"/>
    </source>
</evidence>
<sequence length="308" mass="35149">MSVPSSHYFIYTEHNSYLTENQLSSACSVVPIIKAWKRGVRVIELDIWPNSTKDDKEDPDNSCGTDYMIEIDQRACFCCFSISCHNTPGRPSQIRSLGQRSSDARADKIPLARGLEVSHLKFNKTFKRSYNVKSNHNLDDEDNDNCDKRLKASEPLVHERLIAIRARKSKGGLKEKKIQECTLKRCVVFDALVRCARLARLWDLYAITSCPFRFYYTNPAMRLLNKYFGLLVMVSCNASASSIEDGSFTLSNEWWKISAVNSTYTMCPTYPFALLVPKCIRKQSCSHTVIPTSSWSHDEYEEVMLCSS</sequence>
<dbReference type="EMBL" id="CM046388">
    <property type="protein sequence ID" value="KAI8572571.1"/>
    <property type="molecule type" value="Genomic_DNA"/>
</dbReference>
<dbReference type="Proteomes" id="UP001062846">
    <property type="component" value="Chromosome 1"/>
</dbReference>
<reference evidence="1" key="1">
    <citation type="submission" date="2022-02" db="EMBL/GenBank/DDBJ databases">
        <title>Plant Genome Project.</title>
        <authorList>
            <person name="Zhang R.-G."/>
        </authorList>
    </citation>
    <scope>NUCLEOTIDE SEQUENCE</scope>
    <source>
        <strain evidence="1">AT1</strain>
    </source>
</reference>
<comment type="caution">
    <text evidence="1">The sequence shown here is derived from an EMBL/GenBank/DDBJ whole genome shotgun (WGS) entry which is preliminary data.</text>
</comment>
<protein>
    <submittedName>
        <fullName evidence="1">Uncharacterized protein</fullName>
    </submittedName>
</protein>
<name>A0ACC0Q543_RHOML</name>
<gene>
    <name evidence="1" type="ORF">RHMOL_Rhmol01G0209900</name>
</gene>